<accession>A0A0K2VH76</accession>
<organism evidence="1">
    <name type="scientific">Lepeophtheirus salmonis</name>
    <name type="common">Salmon louse</name>
    <name type="synonym">Caligus salmonis</name>
    <dbReference type="NCBI Taxonomy" id="72036"/>
    <lineage>
        <taxon>Eukaryota</taxon>
        <taxon>Metazoa</taxon>
        <taxon>Ecdysozoa</taxon>
        <taxon>Arthropoda</taxon>
        <taxon>Crustacea</taxon>
        <taxon>Multicrustacea</taxon>
        <taxon>Hexanauplia</taxon>
        <taxon>Copepoda</taxon>
        <taxon>Siphonostomatoida</taxon>
        <taxon>Caligidae</taxon>
        <taxon>Lepeophtheirus</taxon>
    </lineage>
</organism>
<evidence type="ECO:0000313" key="1">
    <source>
        <dbReference type="EMBL" id="CDW49547.1"/>
    </source>
</evidence>
<dbReference type="AlphaFoldDB" id="A0A0K2VH76"/>
<dbReference type="EMBL" id="HACA01032186">
    <property type="protein sequence ID" value="CDW49547.1"/>
    <property type="molecule type" value="Transcribed_RNA"/>
</dbReference>
<name>A0A0K2VH76_LEPSM</name>
<sequence>MEARSLETASGMDRLLIGDPYESPTELELTILLSGTILGSITEESPLKITDSSGVP</sequence>
<reference evidence="1" key="1">
    <citation type="submission" date="2014-05" db="EMBL/GenBank/DDBJ databases">
        <authorList>
            <person name="Chronopoulou M."/>
        </authorList>
    </citation>
    <scope>NUCLEOTIDE SEQUENCE</scope>
    <source>
        <tissue evidence="1">Whole organism</tissue>
    </source>
</reference>
<proteinExistence type="predicted"/>
<protein>
    <submittedName>
        <fullName evidence="1">Uncharacterized protein</fullName>
    </submittedName>
</protein>